<evidence type="ECO:0000256" key="1">
    <source>
        <dbReference type="SAM" id="MobiDB-lite"/>
    </source>
</evidence>
<evidence type="ECO:0000313" key="3">
    <source>
        <dbReference type="Proteomes" id="UP000240325"/>
    </source>
</evidence>
<reference evidence="2" key="1">
    <citation type="journal article" date="2017" name="Elife">
        <title>The kinetoplastid-infecting Bodo saltans virus (BsV), a window into the most abundant giant viruses in the sea.</title>
        <authorList>
            <person name="Deeg C.M."/>
            <person name="Chow C.-E.T."/>
            <person name="Suttle C.A."/>
        </authorList>
    </citation>
    <scope>NUCLEOTIDE SEQUENCE</scope>
    <source>
        <strain evidence="2">NG1</strain>
    </source>
</reference>
<name>A0A2H4UUD3_9VIRU</name>
<evidence type="ECO:0000313" key="2">
    <source>
        <dbReference type="EMBL" id="ATZ80435.1"/>
    </source>
</evidence>
<feature type="compositionally biased region" description="Basic residues" evidence="1">
    <location>
        <begin position="119"/>
        <end position="139"/>
    </location>
</feature>
<dbReference type="EMBL" id="MF782455">
    <property type="protein sequence ID" value="ATZ80435.1"/>
    <property type="molecule type" value="Genomic_DNA"/>
</dbReference>
<dbReference type="Proteomes" id="UP000240325">
    <property type="component" value="Segment"/>
</dbReference>
<feature type="region of interest" description="Disordered" evidence="1">
    <location>
        <begin position="113"/>
        <end position="139"/>
    </location>
</feature>
<gene>
    <name evidence="2" type="ORF">BMW23_0381</name>
</gene>
<proteinExistence type="predicted"/>
<accession>A0A2H4UUD3</accession>
<sequence length="139" mass="16135">MASKSDKKGSKSLPKYLYHQSNKNLEGDFVVQREEYIIDGERGIKIKFFSINKSERKKVIIVKVKDSFVMKVSLNGKDTEKTLSQDDLLKEVKADKDLKFVLDFLKTQKGGKWMIQRSKNTKRNTKRNSKKSSKRSSKK</sequence>
<keyword evidence="3" id="KW-1185">Reference proteome</keyword>
<protein>
    <submittedName>
        <fullName evidence="2">Uncharacterized protein</fullName>
    </submittedName>
</protein>
<organism evidence="2">
    <name type="scientific">Bodo saltans virus</name>
    <dbReference type="NCBI Taxonomy" id="2024608"/>
    <lineage>
        <taxon>Viruses</taxon>
        <taxon>Varidnaviria</taxon>
        <taxon>Bamfordvirae</taxon>
        <taxon>Nucleocytoviricota</taxon>
        <taxon>Megaviricetes</taxon>
        <taxon>Imitervirales</taxon>
        <taxon>Mimiviridae</taxon>
        <taxon>Klosneuvirinae</taxon>
        <taxon>Theiavirus</taxon>
        <taxon>Theiavirus salishense</taxon>
    </lineage>
</organism>